<dbReference type="NCBIfam" id="TIGR00675">
    <property type="entry name" value="dcm"/>
    <property type="match status" value="1"/>
</dbReference>
<dbReference type="PRINTS" id="PR00105">
    <property type="entry name" value="C5METTRFRASE"/>
</dbReference>
<evidence type="ECO:0000313" key="10">
    <source>
        <dbReference type="EMBL" id="WCT76313.1"/>
    </source>
</evidence>
<feature type="active site" evidence="6">
    <location>
        <position position="89"/>
    </location>
</feature>
<dbReference type="GO" id="GO:0032259">
    <property type="term" value="P:methylation"/>
    <property type="evidence" value="ECO:0007669"/>
    <property type="project" value="UniProtKB-KW"/>
</dbReference>
<keyword evidence="4" id="KW-0680">Restriction system</keyword>
<dbReference type="InterPro" id="IPR031303">
    <property type="entry name" value="C5_meth_CS"/>
</dbReference>
<dbReference type="EC" id="2.1.1.37" evidence="8"/>
<dbReference type="SUPFAM" id="SSF53335">
    <property type="entry name" value="S-adenosyl-L-methionine-dependent methyltransferases"/>
    <property type="match status" value="1"/>
</dbReference>
<keyword evidence="3 6" id="KW-0949">S-adenosyl-L-methionine</keyword>
<keyword evidence="2 6" id="KW-0808">Transferase</keyword>
<dbReference type="RefSeq" id="WP_273616764.1">
    <property type="nucleotide sequence ID" value="NZ_CP117417.1"/>
</dbReference>
<evidence type="ECO:0000256" key="7">
    <source>
        <dbReference type="RuleBase" id="RU000416"/>
    </source>
</evidence>
<evidence type="ECO:0000256" key="2">
    <source>
        <dbReference type="ARBA" id="ARBA00022679"/>
    </source>
</evidence>
<protein>
    <recommendedName>
        <fullName evidence="8">Cytosine-specific methyltransferase</fullName>
        <ecNumber evidence="8">2.1.1.37</ecNumber>
    </recommendedName>
</protein>
<feature type="region of interest" description="Disordered" evidence="9">
    <location>
        <begin position="414"/>
        <end position="480"/>
    </location>
</feature>
<dbReference type="Proteomes" id="UP001218231">
    <property type="component" value="Chromosome"/>
</dbReference>
<dbReference type="EMBL" id="CP117417">
    <property type="protein sequence ID" value="WCT76313.1"/>
    <property type="molecule type" value="Genomic_DNA"/>
</dbReference>
<gene>
    <name evidence="10" type="ORF">PQ457_10155</name>
</gene>
<comment type="similarity">
    <text evidence="6 7">Belongs to the class I-like SAM-binding methyltransferase superfamily. C5-methyltransferase family.</text>
</comment>
<evidence type="ECO:0000256" key="1">
    <source>
        <dbReference type="ARBA" id="ARBA00022603"/>
    </source>
</evidence>
<dbReference type="PANTHER" id="PTHR10629:SF52">
    <property type="entry name" value="DNA (CYTOSINE-5)-METHYLTRANSFERASE 1"/>
    <property type="match status" value="1"/>
</dbReference>
<dbReference type="Gene3D" id="3.90.120.10">
    <property type="entry name" value="DNA Methylase, subunit A, domain 2"/>
    <property type="match status" value="1"/>
</dbReference>
<dbReference type="Gene3D" id="3.40.50.150">
    <property type="entry name" value="Vaccinia Virus protein VP39"/>
    <property type="match status" value="1"/>
</dbReference>
<keyword evidence="1 6" id="KW-0489">Methyltransferase</keyword>
<comment type="catalytic activity">
    <reaction evidence="5 8">
        <text>a 2'-deoxycytidine in DNA + S-adenosyl-L-methionine = a 5-methyl-2'-deoxycytidine in DNA + S-adenosyl-L-homocysteine + H(+)</text>
        <dbReference type="Rhea" id="RHEA:13681"/>
        <dbReference type="Rhea" id="RHEA-COMP:11369"/>
        <dbReference type="Rhea" id="RHEA-COMP:11370"/>
        <dbReference type="ChEBI" id="CHEBI:15378"/>
        <dbReference type="ChEBI" id="CHEBI:57856"/>
        <dbReference type="ChEBI" id="CHEBI:59789"/>
        <dbReference type="ChEBI" id="CHEBI:85452"/>
        <dbReference type="ChEBI" id="CHEBI:85454"/>
        <dbReference type="EC" id="2.1.1.37"/>
    </reaction>
</comment>
<evidence type="ECO:0000313" key="11">
    <source>
        <dbReference type="Proteomes" id="UP001218231"/>
    </source>
</evidence>
<dbReference type="GO" id="GO:0008168">
    <property type="term" value="F:methyltransferase activity"/>
    <property type="evidence" value="ECO:0007669"/>
    <property type="project" value="UniProtKB-KW"/>
</dbReference>
<dbReference type="InterPro" id="IPR018117">
    <property type="entry name" value="C5_DNA_meth_AS"/>
</dbReference>
<proteinExistence type="inferred from homology"/>
<reference evidence="10 11" key="1">
    <citation type="submission" date="2023-02" db="EMBL/GenBank/DDBJ databases">
        <title>Genome sequence of Novosphingobium humi KACC 19094.</title>
        <authorList>
            <person name="Kim S."/>
            <person name="Heo J."/>
            <person name="Kwon S.-W."/>
        </authorList>
    </citation>
    <scope>NUCLEOTIDE SEQUENCE [LARGE SCALE GENOMIC DNA]</scope>
    <source>
        <strain evidence="10 11">KACC 19094</strain>
    </source>
</reference>
<dbReference type="PROSITE" id="PS51679">
    <property type="entry name" value="SAM_MT_C5"/>
    <property type="match status" value="1"/>
</dbReference>
<keyword evidence="11" id="KW-1185">Reference proteome</keyword>
<evidence type="ECO:0000256" key="9">
    <source>
        <dbReference type="SAM" id="MobiDB-lite"/>
    </source>
</evidence>
<dbReference type="InterPro" id="IPR029063">
    <property type="entry name" value="SAM-dependent_MTases_sf"/>
</dbReference>
<dbReference type="Pfam" id="PF00145">
    <property type="entry name" value="DNA_methylase"/>
    <property type="match status" value="1"/>
</dbReference>
<organism evidence="10 11">
    <name type="scientific">Novosphingobium humi</name>
    <dbReference type="NCBI Taxonomy" id="2282397"/>
    <lineage>
        <taxon>Bacteria</taxon>
        <taxon>Pseudomonadati</taxon>
        <taxon>Pseudomonadota</taxon>
        <taxon>Alphaproteobacteria</taxon>
        <taxon>Sphingomonadales</taxon>
        <taxon>Sphingomonadaceae</taxon>
        <taxon>Novosphingobium</taxon>
    </lineage>
</organism>
<sequence length="480" mass="52144">MILNEGNLRPIAIDLFAGAGGLSLGFEQAGFDVAAAVEIDPIHCAIHKFNFPDTAVIPKSVVGLSASEIREAAGIGNRQVDCVFGGPPCQGFSMIGQRVLDDPRNSLVLEFVRIVAELGARTFVFENVKGLTVGRHKAFLEELIAAFGAKGYDVSPAKVLDASNYGVPQKRQRLILLGSKKGTQLPTHPLASTNAADTKKPIPNLPFGPTCSDALGDLPDAERFFGLLDSDNVKATGFGKPSPYAAELRCQTNDAWHFGYVRDWKSGVLTSSARTDHTEISRGRFAKTPPGAVEPVSRFFKLAPNGLSNTLRAGTDAARGAFTSPRPIHYAYNRCVTVREMARLHGFPDWFRLHATKWHGARQIGNSVPPPLARAIGFSIMEALNIAPIRPKGTIKLGDPNLLYMEMSQAAAHFSVAKPSSKRDRKSGARKRKQHEIEGARVSMEIVEAPPSCRSLKSGAQKRKQVNIERERLTRKASYA</sequence>
<accession>A0ABY7TTH1</accession>
<dbReference type="PROSITE" id="PS00095">
    <property type="entry name" value="C5_MTASE_2"/>
    <property type="match status" value="1"/>
</dbReference>
<dbReference type="InterPro" id="IPR050390">
    <property type="entry name" value="C5-Methyltransferase"/>
</dbReference>
<dbReference type="PROSITE" id="PS00094">
    <property type="entry name" value="C5_MTASE_1"/>
    <property type="match status" value="1"/>
</dbReference>
<dbReference type="InterPro" id="IPR001525">
    <property type="entry name" value="C5_MeTfrase"/>
</dbReference>
<evidence type="ECO:0000256" key="6">
    <source>
        <dbReference type="PROSITE-ProRule" id="PRU01016"/>
    </source>
</evidence>
<evidence type="ECO:0000256" key="4">
    <source>
        <dbReference type="ARBA" id="ARBA00022747"/>
    </source>
</evidence>
<evidence type="ECO:0000256" key="5">
    <source>
        <dbReference type="ARBA" id="ARBA00047422"/>
    </source>
</evidence>
<evidence type="ECO:0000256" key="3">
    <source>
        <dbReference type="ARBA" id="ARBA00022691"/>
    </source>
</evidence>
<feature type="compositionally biased region" description="Basic residues" evidence="9">
    <location>
        <begin position="423"/>
        <end position="434"/>
    </location>
</feature>
<evidence type="ECO:0000256" key="8">
    <source>
        <dbReference type="RuleBase" id="RU000417"/>
    </source>
</evidence>
<name>A0ABY7TTH1_9SPHN</name>
<dbReference type="PANTHER" id="PTHR10629">
    <property type="entry name" value="CYTOSINE-SPECIFIC METHYLTRANSFERASE"/>
    <property type="match status" value="1"/>
</dbReference>